<name>A0A6J4JLS5_9CHLR</name>
<proteinExistence type="predicted"/>
<evidence type="ECO:0000313" key="1">
    <source>
        <dbReference type="EMBL" id="CAA9281941.1"/>
    </source>
</evidence>
<dbReference type="EMBL" id="CADCTR010001111">
    <property type="protein sequence ID" value="CAA9281941.1"/>
    <property type="molecule type" value="Genomic_DNA"/>
</dbReference>
<sequence>MDQIRSESAVNAIDGVVDRGMNDRGRTGRSGNTSLLSLGLGFIVVY</sequence>
<protein>
    <submittedName>
        <fullName evidence="1">Uncharacterized protein</fullName>
    </submittedName>
</protein>
<reference evidence="1" key="1">
    <citation type="submission" date="2020-02" db="EMBL/GenBank/DDBJ databases">
        <authorList>
            <person name="Meier V. D."/>
        </authorList>
    </citation>
    <scope>NUCLEOTIDE SEQUENCE</scope>
    <source>
        <strain evidence="1">AVDCRST_MAG93</strain>
    </source>
</reference>
<gene>
    <name evidence="1" type="ORF">AVDCRST_MAG93-3251</name>
</gene>
<dbReference type="AlphaFoldDB" id="A0A6J4JLS5"/>
<organism evidence="1">
    <name type="scientific">uncultured Chloroflexia bacterium</name>
    <dbReference type="NCBI Taxonomy" id="1672391"/>
    <lineage>
        <taxon>Bacteria</taxon>
        <taxon>Bacillati</taxon>
        <taxon>Chloroflexota</taxon>
        <taxon>Chloroflexia</taxon>
        <taxon>environmental samples</taxon>
    </lineage>
</organism>
<accession>A0A6J4JLS5</accession>